<evidence type="ECO:0000256" key="1">
    <source>
        <dbReference type="SAM" id="MobiDB-lite"/>
    </source>
</evidence>
<evidence type="ECO:0000313" key="4">
    <source>
        <dbReference type="Proteomes" id="UP001285154"/>
    </source>
</evidence>
<comment type="caution">
    <text evidence="3">The sequence shown here is derived from an EMBL/GenBank/DDBJ whole genome shotgun (WGS) entry which is preliminary data.</text>
</comment>
<gene>
    <name evidence="3" type="ORF">RFM42_32495</name>
</gene>
<dbReference type="RefSeq" id="WP_320253295.1">
    <property type="nucleotide sequence ID" value="NZ_JAVIIQ010000026.1"/>
</dbReference>
<evidence type="ECO:0000259" key="2">
    <source>
        <dbReference type="SMART" id="SM00507"/>
    </source>
</evidence>
<feature type="domain" description="HNH nuclease" evidence="2">
    <location>
        <begin position="11"/>
        <end position="66"/>
    </location>
</feature>
<proteinExistence type="predicted"/>
<dbReference type="EC" id="3.1.-.-" evidence="3"/>
<keyword evidence="3" id="KW-0378">Hydrolase</keyword>
<dbReference type="Proteomes" id="UP001285154">
    <property type="component" value="Unassembled WGS sequence"/>
</dbReference>
<accession>A0ABU5AEM2</accession>
<sequence length="101" mass="11233">MTIPSRYKRRVLARLIRSQEGRCCYCKRPFTIGGPTRATIEHKKAKMDGGRDNVGNLAAACFHCNQHRGRQMVQSRMVAKRAGPNYATSAPKSSRGKSAPQ</sequence>
<dbReference type="SMART" id="SM00507">
    <property type="entry name" value="HNHc"/>
    <property type="match status" value="1"/>
</dbReference>
<feature type="region of interest" description="Disordered" evidence="1">
    <location>
        <begin position="77"/>
        <end position="101"/>
    </location>
</feature>
<dbReference type="GO" id="GO:0016787">
    <property type="term" value="F:hydrolase activity"/>
    <property type="evidence" value="ECO:0007669"/>
    <property type="project" value="UniProtKB-KW"/>
</dbReference>
<evidence type="ECO:0000313" key="3">
    <source>
        <dbReference type="EMBL" id="MDX8535728.1"/>
    </source>
</evidence>
<organism evidence="3 4">
    <name type="scientific">Mesorhizobium vachelliae</name>
    <dbReference type="NCBI Taxonomy" id="3072309"/>
    <lineage>
        <taxon>Bacteria</taxon>
        <taxon>Pseudomonadati</taxon>
        <taxon>Pseudomonadota</taxon>
        <taxon>Alphaproteobacteria</taxon>
        <taxon>Hyphomicrobiales</taxon>
        <taxon>Phyllobacteriaceae</taxon>
        <taxon>Mesorhizobium</taxon>
    </lineage>
</organism>
<keyword evidence="3" id="KW-0540">Nuclease</keyword>
<dbReference type="Pfam" id="PF01844">
    <property type="entry name" value="HNH"/>
    <property type="match status" value="1"/>
</dbReference>
<name>A0ABU5AEM2_9HYPH</name>
<dbReference type="Gene3D" id="1.10.30.50">
    <property type="match status" value="1"/>
</dbReference>
<dbReference type="EMBL" id="JAVIIQ010000026">
    <property type="protein sequence ID" value="MDX8535728.1"/>
    <property type="molecule type" value="Genomic_DNA"/>
</dbReference>
<protein>
    <submittedName>
        <fullName evidence="3">HNH endonuclease signature motif containing protein</fullName>
        <ecNumber evidence="3">3.1.-.-</ecNumber>
    </submittedName>
</protein>
<dbReference type="InterPro" id="IPR002711">
    <property type="entry name" value="HNH"/>
</dbReference>
<dbReference type="GO" id="GO:0004519">
    <property type="term" value="F:endonuclease activity"/>
    <property type="evidence" value="ECO:0007669"/>
    <property type="project" value="UniProtKB-KW"/>
</dbReference>
<dbReference type="InterPro" id="IPR003615">
    <property type="entry name" value="HNH_nuc"/>
</dbReference>
<keyword evidence="4" id="KW-1185">Reference proteome</keyword>
<keyword evidence="3" id="KW-0255">Endonuclease</keyword>
<dbReference type="CDD" id="cd00085">
    <property type="entry name" value="HNHc"/>
    <property type="match status" value="1"/>
</dbReference>
<reference evidence="3 4" key="1">
    <citation type="submission" date="2023-08" db="EMBL/GenBank/DDBJ databases">
        <title>Implementing the SeqCode for naming new Mesorhizobium species isolated from Vachellia karroo root nodules.</title>
        <authorList>
            <person name="Van Lill M."/>
        </authorList>
    </citation>
    <scope>NUCLEOTIDE SEQUENCE [LARGE SCALE GENOMIC DNA]</scope>
    <source>
        <strain evidence="3 4">VK25D</strain>
    </source>
</reference>